<accession>A0ABW6NI76</accession>
<sequence length="78" mass="8271">MAVEIPHDVALFLNYAGVPYPDINEDQVRALGTHVRNFANGVADTHDTATGVITDMRNVYSVPGVGRGLGADVEVAYG</sequence>
<keyword evidence="2" id="KW-1185">Reference proteome</keyword>
<evidence type="ECO:0000313" key="2">
    <source>
        <dbReference type="Proteomes" id="UP001601521"/>
    </source>
</evidence>
<reference evidence="1 2" key="1">
    <citation type="submission" date="2024-10" db="EMBL/GenBank/DDBJ databases">
        <title>The Natural Products Discovery Center: Release of the First 8490 Sequenced Strains for Exploring Actinobacteria Biosynthetic Diversity.</title>
        <authorList>
            <person name="Kalkreuter E."/>
            <person name="Kautsar S.A."/>
            <person name="Yang D."/>
            <person name="Bader C.D."/>
            <person name="Teijaro C.N."/>
            <person name="Fluegel L."/>
            <person name="Davis C.M."/>
            <person name="Simpson J.R."/>
            <person name="Lauterbach L."/>
            <person name="Steele A.D."/>
            <person name="Gui C."/>
            <person name="Meng S."/>
            <person name="Li G."/>
            <person name="Viehrig K."/>
            <person name="Ye F."/>
            <person name="Su P."/>
            <person name="Kiefer A.F."/>
            <person name="Nichols A."/>
            <person name="Cepeda A.J."/>
            <person name="Yan W."/>
            <person name="Fan B."/>
            <person name="Jiang Y."/>
            <person name="Adhikari A."/>
            <person name="Zheng C.-J."/>
            <person name="Schuster L."/>
            <person name="Cowan T.M."/>
            <person name="Smanski M.J."/>
            <person name="Chevrette M.G."/>
            <person name="De Carvalho L.P.S."/>
            <person name="Shen B."/>
        </authorList>
    </citation>
    <scope>NUCLEOTIDE SEQUENCE [LARGE SCALE GENOMIC DNA]</scope>
    <source>
        <strain evidence="1 2">NPDC004550</strain>
    </source>
</reference>
<protein>
    <submittedName>
        <fullName evidence="1">Uncharacterized protein</fullName>
    </submittedName>
</protein>
<dbReference type="Proteomes" id="UP001601521">
    <property type="component" value="Unassembled WGS sequence"/>
</dbReference>
<evidence type="ECO:0000313" key="1">
    <source>
        <dbReference type="EMBL" id="MFF0454382.1"/>
    </source>
</evidence>
<proteinExistence type="predicted"/>
<comment type="caution">
    <text evidence="1">The sequence shown here is derived from an EMBL/GenBank/DDBJ whole genome shotgun (WGS) entry which is preliminary data.</text>
</comment>
<dbReference type="EMBL" id="JBIALX010000005">
    <property type="protein sequence ID" value="MFF0454382.1"/>
    <property type="molecule type" value="Genomic_DNA"/>
</dbReference>
<organism evidence="1 2">
    <name type="scientific">Nocardia africana</name>
    <dbReference type="NCBI Taxonomy" id="134964"/>
    <lineage>
        <taxon>Bacteria</taxon>
        <taxon>Bacillati</taxon>
        <taxon>Actinomycetota</taxon>
        <taxon>Actinomycetes</taxon>
        <taxon>Mycobacteriales</taxon>
        <taxon>Nocardiaceae</taxon>
        <taxon>Nocardia</taxon>
    </lineage>
</organism>
<name>A0ABW6NI76_9NOCA</name>
<dbReference type="RefSeq" id="WP_387251258.1">
    <property type="nucleotide sequence ID" value="NZ_JBIALX010000005.1"/>
</dbReference>
<gene>
    <name evidence="1" type="ORF">ACFYTH_13545</name>
</gene>